<keyword evidence="3" id="KW-1185">Reference proteome</keyword>
<accession>A0A445LX66</accession>
<evidence type="ECO:0000313" key="2">
    <source>
        <dbReference type="EMBL" id="RZC27915.1"/>
    </source>
</evidence>
<proteinExistence type="predicted"/>
<evidence type="ECO:0000313" key="3">
    <source>
        <dbReference type="Proteomes" id="UP000289340"/>
    </source>
</evidence>
<dbReference type="SUPFAM" id="SSF53474">
    <property type="entry name" value="alpha/beta-Hydrolases"/>
    <property type="match status" value="1"/>
</dbReference>
<organism evidence="2 3">
    <name type="scientific">Glycine soja</name>
    <name type="common">Wild soybean</name>
    <dbReference type="NCBI Taxonomy" id="3848"/>
    <lineage>
        <taxon>Eukaryota</taxon>
        <taxon>Viridiplantae</taxon>
        <taxon>Streptophyta</taxon>
        <taxon>Embryophyta</taxon>
        <taxon>Tracheophyta</taxon>
        <taxon>Spermatophyta</taxon>
        <taxon>Magnoliopsida</taxon>
        <taxon>eudicotyledons</taxon>
        <taxon>Gunneridae</taxon>
        <taxon>Pentapetalae</taxon>
        <taxon>rosids</taxon>
        <taxon>fabids</taxon>
        <taxon>Fabales</taxon>
        <taxon>Fabaceae</taxon>
        <taxon>Papilionoideae</taxon>
        <taxon>50 kb inversion clade</taxon>
        <taxon>NPAAA clade</taxon>
        <taxon>indigoferoid/millettioid clade</taxon>
        <taxon>Phaseoleae</taxon>
        <taxon>Glycine</taxon>
        <taxon>Glycine subgen. Soja</taxon>
    </lineage>
</organism>
<dbReference type="Gene3D" id="3.40.50.1820">
    <property type="entry name" value="alpha/beta hydrolase"/>
    <property type="match status" value="1"/>
</dbReference>
<feature type="compositionally biased region" description="Polar residues" evidence="1">
    <location>
        <begin position="285"/>
        <end position="294"/>
    </location>
</feature>
<reference evidence="2 3" key="1">
    <citation type="submission" date="2018-09" db="EMBL/GenBank/DDBJ databases">
        <title>A high-quality reference genome of wild soybean provides a powerful tool to mine soybean genomes.</title>
        <authorList>
            <person name="Xie M."/>
            <person name="Chung C.Y.L."/>
            <person name="Li M.-W."/>
            <person name="Wong F.-L."/>
            <person name="Chan T.-F."/>
            <person name="Lam H.-M."/>
        </authorList>
    </citation>
    <scope>NUCLEOTIDE SEQUENCE [LARGE SCALE GENOMIC DNA]</scope>
    <source>
        <strain evidence="3">cv. W05</strain>
        <tissue evidence="2">Hypocotyl of etiolated seedlings</tissue>
    </source>
</reference>
<dbReference type="Proteomes" id="UP000289340">
    <property type="component" value="Chromosome 1"/>
</dbReference>
<dbReference type="PANTHER" id="PTHR46023">
    <property type="entry name" value="LIPASE CLASS 3 PROTEIN-LIKE"/>
    <property type="match status" value="1"/>
</dbReference>
<evidence type="ECO:0000256" key="1">
    <source>
        <dbReference type="SAM" id="MobiDB-lite"/>
    </source>
</evidence>
<feature type="compositionally biased region" description="Acidic residues" evidence="1">
    <location>
        <begin position="319"/>
        <end position="337"/>
    </location>
</feature>
<dbReference type="InterPro" id="IPR029058">
    <property type="entry name" value="AB_hydrolase_fold"/>
</dbReference>
<dbReference type="EMBL" id="QZWG01000001">
    <property type="protein sequence ID" value="RZC27915.1"/>
    <property type="molecule type" value="Genomic_DNA"/>
</dbReference>
<dbReference type="PANTHER" id="PTHR46023:SF6">
    <property type="entry name" value="LIPASE CLASS 3 FAMILY PROTEIN"/>
    <property type="match status" value="1"/>
</dbReference>
<feature type="compositionally biased region" description="Low complexity" evidence="1">
    <location>
        <begin position="300"/>
        <end position="318"/>
    </location>
</feature>
<sequence length="499" mass="56351">MILSRVLRGAAGKLEKRPAEAPQSLMDIVLTLAEAIRFGYAETLGTWHLFDLPRAILYTIMDKGKKTIPMECGERSDCVQLKDPKILDELYEIRKCLTRTMLFSKKRFRAFLLAAGIPNEDVLLRKKRARILKPAFTVIRDKESKCLLVFIRGTQSLKDTLTDAIGAPVSFNHFICSDDGELKRNNKVSGHGHRGMVAAARWIKKHCTTILLEDLRRHPDFQIKGQIKHKKILNAARSAVVSRLPFASTAKAIADHAVTRGTQVVKKHKERTRLLLSLSQQPENVGALSSSKSDNLAEASRSTETSYEVSEEIIISESTSDEDESIFSSDDESQHDDIDEEEQIISAFQNITASTAASDEELLNQLEKLELEKHDDIPNIHVKENQEATTSIDVTEEEKKVVLVHTEESAGAVTASYNLEKHPLYPPGRIMHIVPAPSNSSENSNSDDYDPDEKYLYLYETPKQLYGKLRVSRRMILDHMTNKYLKMIQQLINQLENQS</sequence>
<feature type="region of interest" description="Disordered" evidence="1">
    <location>
        <begin position="285"/>
        <end position="337"/>
    </location>
</feature>
<name>A0A445LX66_GLYSO</name>
<dbReference type="AlphaFoldDB" id="A0A445LX66"/>
<comment type="caution">
    <text evidence="2">The sequence shown here is derived from an EMBL/GenBank/DDBJ whole genome shotgun (WGS) entry which is preliminary data.</text>
</comment>
<gene>
    <name evidence="2" type="ORF">D0Y65_000125</name>
</gene>
<protein>
    <submittedName>
        <fullName evidence="2">Uncharacterized protein</fullName>
    </submittedName>
</protein>